<evidence type="ECO:0000313" key="6">
    <source>
        <dbReference type="EMBL" id="KIN98511.1"/>
    </source>
</evidence>
<evidence type="ECO:0000256" key="2">
    <source>
        <dbReference type="ARBA" id="ARBA00022737"/>
    </source>
</evidence>
<feature type="repeat" description="WD" evidence="3">
    <location>
        <begin position="944"/>
        <end position="985"/>
    </location>
</feature>
<feature type="repeat" description="WD" evidence="3">
    <location>
        <begin position="901"/>
        <end position="942"/>
    </location>
</feature>
<dbReference type="Pfam" id="PF24883">
    <property type="entry name" value="NPHP3_N"/>
    <property type="match status" value="1"/>
</dbReference>
<feature type="region of interest" description="Disordered" evidence="4">
    <location>
        <begin position="1"/>
        <end position="32"/>
    </location>
</feature>
<reference evidence="6 7" key="1">
    <citation type="submission" date="2014-04" db="EMBL/GenBank/DDBJ databases">
        <authorList>
            <consortium name="DOE Joint Genome Institute"/>
            <person name="Kuo A."/>
            <person name="Kohler A."/>
            <person name="Costa M.D."/>
            <person name="Nagy L.G."/>
            <person name="Floudas D."/>
            <person name="Copeland A."/>
            <person name="Barry K.W."/>
            <person name="Cichocki N."/>
            <person name="Veneault-Fourrey C."/>
            <person name="LaButti K."/>
            <person name="Lindquist E.A."/>
            <person name="Lipzen A."/>
            <person name="Lundell T."/>
            <person name="Morin E."/>
            <person name="Murat C."/>
            <person name="Sun H."/>
            <person name="Tunlid A."/>
            <person name="Henrissat B."/>
            <person name="Grigoriev I.V."/>
            <person name="Hibbett D.S."/>
            <person name="Martin F."/>
            <person name="Nordberg H.P."/>
            <person name="Cantor M.N."/>
            <person name="Hua S.X."/>
        </authorList>
    </citation>
    <scope>NUCLEOTIDE SEQUENCE [LARGE SCALE GENOMIC DNA]</scope>
    <source>
        <strain evidence="6 7">Marx 270</strain>
    </source>
</reference>
<dbReference type="InterPro" id="IPR015943">
    <property type="entry name" value="WD40/YVTN_repeat-like_dom_sf"/>
</dbReference>
<dbReference type="InterPro" id="IPR050349">
    <property type="entry name" value="WD_LIS1/nudF_dynein_reg"/>
</dbReference>
<dbReference type="InterPro" id="IPR019775">
    <property type="entry name" value="WD40_repeat_CS"/>
</dbReference>
<dbReference type="Pfam" id="PF00400">
    <property type="entry name" value="WD40"/>
    <property type="match status" value="7"/>
</dbReference>
<dbReference type="Gene3D" id="3.40.50.300">
    <property type="entry name" value="P-loop containing nucleotide triphosphate hydrolases"/>
    <property type="match status" value="1"/>
</dbReference>
<dbReference type="InterPro" id="IPR001680">
    <property type="entry name" value="WD40_rpt"/>
</dbReference>
<evidence type="ECO:0000256" key="4">
    <source>
        <dbReference type="SAM" id="MobiDB-lite"/>
    </source>
</evidence>
<dbReference type="SUPFAM" id="SSF50978">
    <property type="entry name" value="WD40 repeat-like"/>
    <property type="match status" value="1"/>
</dbReference>
<feature type="repeat" description="WD" evidence="3">
    <location>
        <begin position="1072"/>
        <end position="1113"/>
    </location>
</feature>
<dbReference type="STRING" id="870435.A0A0C3JLR5"/>
<dbReference type="EMBL" id="KN832014">
    <property type="protein sequence ID" value="KIN98511.1"/>
    <property type="molecule type" value="Genomic_DNA"/>
</dbReference>
<keyword evidence="2" id="KW-0677">Repeat</keyword>
<evidence type="ECO:0000259" key="5">
    <source>
        <dbReference type="Pfam" id="PF24883"/>
    </source>
</evidence>
<dbReference type="PROSITE" id="PS50082">
    <property type="entry name" value="WD_REPEATS_2"/>
    <property type="match status" value="7"/>
</dbReference>
<feature type="repeat" description="WD" evidence="3">
    <location>
        <begin position="858"/>
        <end position="899"/>
    </location>
</feature>
<dbReference type="Gene3D" id="2.130.10.10">
    <property type="entry name" value="YVTN repeat-like/Quinoprotein amine dehydrogenase"/>
    <property type="match status" value="3"/>
</dbReference>
<sequence>MVAKQSKKCRHPRVIGSSNSMSSLSSPRDKSQALAGALVRSKTETCDNSSSRTFARVRRFFQRSSQSHPTFTSGPSVAGGGEAPQELTLVGSAHYTQRSISEAGPEALSAAVDKDIDAEIQEFDEDFGNMYFTPFKDFKEVATMLSNVHPFVQVAMGILVAASQIFTTKANLDTALCGLLNTVKDVYVLLSEEDTVKNVQSARETLGMIARVISDAAYFIKDYPEAKSSWSRQGKNPMRQTQLVIDDYARMLSDLMQQFRGHTVRNIQINAYRVLEDSGVGGMTYAQSPGLVGNKRCLDNTRTEVLAEIINWVQDASEHIPRIFWLYGQGGKGKSAIAHTVVQWFQDAGGLVSCFCFARDRQAEHREGKIFTTIARDLADRDPSFRRALANVIARDHSLATTSDIKLQWEKLILGPLSMVRGGTIGSVFVVIDALDESGLESSRRDILSVLASAHAVGLPRNFRILVTSRPLPDIKDALRASQHIKVYALDHISVVLVERDIRLFVSERLGNVRDIGATEIQRIAQAADGIFEWARLACDFIQQNRLGQTAKERFELIISLPYGDGRTLLDAMYAAVLGGIVPEDQTSLGRFRSVMQQVLFTAVPLSMQALNEIRSRFPCEEDHYDVAVVLTFMASLLSGITDRSSPIQLLHTSFHDFLVDPVKGGAYFVGASGMHDLAFASLQILCHGLQFNICGLESSYLCNAEVPDLSERVTKNIPPSLSYSCQYWAQHLQMTTFDPVLAKFVKVIVGSEKILFWLETLSLLGVFGCARGALTHITIWLQGQNGFGDTLMMAQEEIKFIENFGSAIAYSAPHLYLSALPFAPSNTMISKMLLPKFSSLAVVSKGCKEWPSNQLALEEPTSSVLSVAFSPDGGRVVSGSDDNNVRVWDAMSGVQVGSPLQGHTSSVNSVAYSFDGKQIVSGSDDGTVRIWDAEKGVQVGIPLEEHISSVNSVAFSPDGKRIASGSSDTTVVIWDARKGVQIGNQLEERTSIFSVAFSPNGRRVVSGSSDNTIRIWDVVKGSQIGNLLQGHTSSVFSVAYSYDGRRIVSGSADKTVRIWDAEKGVQIGRLLEGHISLVFSATFSPDGKTVISGSADNTVRIWDVERGVQIGSPLEHTSAVNSVAFSLDGKRIISGSDDATIRVWNAESFEDAIHIHEKFKSSLQSSEGEPLSSFMAHVNPICFSPILSHALNDSERLLGGLSLDNVIVDSDPVKLHSDGWIKGPRGRLLLWIHPAFWGSFYSMRTIVVISTGCCLELDLSKMVHGHKWQECFKSVALT</sequence>
<evidence type="ECO:0000256" key="3">
    <source>
        <dbReference type="PROSITE-ProRule" id="PRU00221"/>
    </source>
</evidence>
<keyword evidence="1 3" id="KW-0853">WD repeat</keyword>
<feature type="compositionally biased region" description="Low complexity" evidence="4">
    <location>
        <begin position="17"/>
        <end position="26"/>
    </location>
</feature>
<name>A0A0C3JLR5_PISTI</name>
<feature type="repeat" description="WD" evidence="3">
    <location>
        <begin position="1114"/>
        <end position="1149"/>
    </location>
</feature>
<dbReference type="SMART" id="SM00320">
    <property type="entry name" value="WD40"/>
    <property type="match status" value="7"/>
</dbReference>
<dbReference type="InterPro" id="IPR020472">
    <property type="entry name" value="WD40_PAC1"/>
</dbReference>
<dbReference type="InterPro" id="IPR027417">
    <property type="entry name" value="P-loop_NTPase"/>
</dbReference>
<gene>
    <name evidence="6" type="ORF">M404DRAFT_1005182</name>
</gene>
<keyword evidence="7" id="KW-1185">Reference proteome</keyword>
<reference evidence="7" key="2">
    <citation type="submission" date="2015-01" db="EMBL/GenBank/DDBJ databases">
        <title>Evolutionary Origins and Diversification of the Mycorrhizal Mutualists.</title>
        <authorList>
            <consortium name="DOE Joint Genome Institute"/>
            <consortium name="Mycorrhizal Genomics Consortium"/>
            <person name="Kohler A."/>
            <person name="Kuo A."/>
            <person name="Nagy L.G."/>
            <person name="Floudas D."/>
            <person name="Copeland A."/>
            <person name="Barry K.W."/>
            <person name="Cichocki N."/>
            <person name="Veneault-Fourrey C."/>
            <person name="LaButti K."/>
            <person name="Lindquist E.A."/>
            <person name="Lipzen A."/>
            <person name="Lundell T."/>
            <person name="Morin E."/>
            <person name="Murat C."/>
            <person name="Riley R."/>
            <person name="Ohm R."/>
            <person name="Sun H."/>
            <person name="Tunlid A."/>
            <person name="Henrissat B."/>
            <person name="Grigoriev I.V."/>
            <person name="Hibbett D.S."/>
            <person name="Martin F."/>
        </authorList>
    </citation>
    <scope>NUCLEOTIDE SEQUENCE [LARGE SCALE GENOMIC DNA]</scope>
    <source>
        <strain evidence="7">Marx 270</strain>
    </source>
</reference>
<dbReference type="HOGENOM" id="CLU_000288_6_0_1"/>
<dbReference type="InParanoid" id="A0A0C3JLR5"/>
<dbReference type="PROSITE" id="PS50294">
    <property type="entry name" value="WD_REPEATS_REGION"/>
    <property type="match status" value="7"/>
</dbReference>
<dbReference type="InterPro" id="IPR036322">
    <property type="entry name" value="WD40_repeat_dom_sf"/>
</dbReference>
<evidence type="ECO:0000313" key="7">
    <source>
        <dbReference type="Proteomes" id="UP000054217"/>
    </source>
</evidence>
<protein>
    <recommendedName>
        <fullName evidence="5">Nephrocystin 3-like N-terminal domain-containing protein</fullName>
    </recommendedName>
</protein>
<dbReference type="InterPro" id="IPR056884">
    <property type="entry name" value="NPHP3-like_N"/>
</dbReference>
<organism evidence="6 7">
    <name type="scientific">Pisolithus tinctorius Marx 270</name>
    <dbReference type="NCBI Taxonomy" id="870435"/>
    <lineage>
        <taxon>Eukaryota</taxon>
        <taxon>Fungi</taxon>
        <taxon>Dikarya</taxon>
        <taxon>Basidiomycota</taxon>
        <taxon>Agaricomycotina</taxon>
        <taxon>Agaricomycetes</taxon>
        <taxon>Agaricomycetidae</taxon>
        <taxon>Boletales</taxon>
        <taxon>Sclerodermatineae</taxon>
        <taxon>Pisolithaceae</taxon>
        <taxon>Pisolithus</taxon>
    </lineage>
</organism>
<feature type="repeat" description="WD" evidence="3">
    <location>
        <begin position="986"/>
        <end position="1027"/>
    </location>
</feature>
<dbReference type="SUPFAM" id="SSF52540">
    <property type="entry name" value="P-loop containing nucleoside triphosphate hydrolases"/>
    <property type="match status" value="1"/>
</dbReference>
<dbReference type="OrthoDB" id="674604at2759"/>
<dbReference type="PANTHER" id="PTHR44129">
    <property type="entry name" value="WD REPEAT-CONTAINING PROTEIN POP1"/>
    <property type="match status" value="1"/>
</dbReference>
<evidence type="ECO:0000256" key="1">
    <source>
        <dbReference type="ARBA" id="ARBA00022574"/>
    </source>
</evidence>
<dbReference type="PRINTS" id="PR00320">
    <property type="entry name" value="GPROTEINBRPT"/>
</dbReference>
<dbReference type="Proteomes" id="UP000054217">
    <property type="component" value="Unassembled WGS sequence"/>
</dbReference>
<feature type="compositionally biased region" description="Basic residues" evidence="4">
    <location>
        <begin position="1"/>
        <end position="13"/>
    </location>
</feature>
<dbReference type="PROSITE" id="PS00678">
    <property type="entry name" value="WD_REPEATS_1"/>
    <property type="match status" value="6"/>
</dbReference>
<dbReference type="AlphaFoldDB" id="A0A0C3JLR5"/>
<feature type="repeat" description="WD" evidence="3">
    <location>
        <begin position="1029"/>
        <end position="1070"/>
    </location>
</feature>
<accession>A0A0C3JLR5</accession>
<feature type="domain" description="Nephrocystin 3-like N-terminal" evidence="5">
    <location>
        <begin position="308"/>
        <end position="470"/>
    </location>
</feature>
<dbReference type="CDD" id="cd00200">
    <property type="entry name" value="WD40"/>
    <property type="match status" value="1"/>
</dbReference>
<proteinExistence type="predicted"/>